<evidence type="ECO:0000259" key="2">
    <source>
        <dbReference type="Pfam" id="PF13635"/>
    </source>
</evidence>
<dbReference type="InterPro" id="IPR025420">
    <property type="entry name" value="DUF4143"/>
</dbReference>
<evidence type="ECO:0000313" key="4">
    <source>
        <dbReference type="Proteomes" id="UP000275749"/>
    </source>
</evidence>
<gene>
    <name evidence="3" type="ORF">EDD41_3000</name>
</gene>
<sequence length="417" mass="44779">MFYLPRTIDLELDELMPGAPAIALDGPKGVGKTGTAERRASQVWTLDDPAQSQRLEADFGLTGIAPQGTVLLDEWQRLPQVWDSVRRSVDGGAAPGRFLLTGSATPVSARGTHSGAARILSLRMRPMALHERGVMEPTVSLARLLEGTAGSLGGQTELALTDYASAIIGSGFPGALELAPRLRRAFLDAYLARVIDRDLPELGRDVRRPETLRRWLRAYAAASSTTTAYSRLLDSTTAGDGDQPSKMTTMAYREHLSQLFLLEPVPGWLPSQSAMSQLRQSPKHQLADPALAARLLGLGETSLMAPRGAAMLGPLFESLVTLGVRVMAQAAEATVSHLRTKAGEHAVDLIVEADDGRVLAIEVKLAASVEDSDVRHLLWLRDRMPEQVVDLVVVTTGAHAYRRSDGVAVVPLALLGA</sequence>
<proteinExistence type="predicted"/>
<dbReference type="Pfam" id="PF13635">
    <property type="entry name" value="DUF4143"/>
    <property type="match status" value="1"/>
</dbReference>
<evidence type="ECO:0000259" key="1">
    <source>
        <dbReference type="Pfam" id="PF13173"/>
    </source>
</evidence>
<feature type="domain" description="AAA" evidence="1">
    <location>
        <begin position="20"/>
        <end position="131"/>
    </location>
</feature>
<dbReference type="Pfam" id="PF13173">
    <property type="entry name" value="AAA_14"/>
    <property type="match status" value="1"/>
</dbReference>
<reference evidence="3 4" key="1">
    <citation type="submission" date="2018-11" db="EMBL/GenBank/DDBJ databases">
        <title>Sequencing the genomes of 1000 actinobacteria strains.</title>
        <authorList>
            <person name="Klenk H.-P."/>
        </authorList>
    </citation>
    <scope>NUCLEOTIDE SEQUENCE [LARGE SCALE GENOMIC DNA]</scope>
    <source>
        <strain evidence="3 4">DSM 10546</strain>
    </source>
</reference>
<accession>A0A3N1ZXY8</accession>
<dbReference type="RefSeq" id="WP_123576428.1">
    <property type="nucleotide sequence ID" value="NZ_RKHG01000001.1"/>
</dbReference>
<dbReference type="AlphaFoldDB" id="A0A3N1ZXY8"/>
<name>A0A3N1ZXY8_9ACTN</name>
<organism evidence="3 4">
    <name type="scientific">Luteococcus japonicus</name>
    <dbReference type="NCBI Taxonomy" id="33984"/>
    <lineage>
        <taxon>Bacteria</taxon>
        <taxon>Bacillati</taxon>
        <taxon>Actinomycetota</taxon>
        <taxon>Actinomycetes</taxon>
        <taxon>Propionibacteriales</taxon>
        <taxon>Propionibacteriaceae</taxon>
        <taxon>Luteococcus</taxon>
    </lineage>
</organism>
<evidence type="ECO:0008006" key="5">
    <source>
        <dbReference type="Google" id="ProtNLM"/>
    </source>
</evidence>
<dbReference type="Proteomes" id="UP000275749">
    <property type="component" value="Unassembled WGS sequence"/>
</dbReference>
<protein>
    <recommendedName>
        <fullName evidence="5">ATP-binding protein</fullName>
    </recommendedName>
</protein>
<dbReference type="InterPro" id="IPR041682">
    <property type="entry name" value="AAA_14"/>
</dbReference>
<dbReference type="PANTHER" id="PTHR43566:SF2">
    <property type="entry name" value="DUF4143 DOMAIN-CONTAINING PROTEIN"/>
    <property type="match status" value="1"/>
</dbReference>
<feature type="domain" description="DUF4143" evidence="2">
    <location>
        <begin position="197"/>
        <end position="365"/>
    </location>
</feature>
<comment type="caution">
    <text evidence="3">The sequence shown here is derived from an EMBL/GenBank/DDBJ whole genome shotgun (WGS) entry which is preliminary data.</text>
</comment>
<evidence type="ECO:0000313" key="3">
    <source>
        <dbReference type="EMBL" id="ROR55720.1"/>
    </source>
</evidence>
<dbReference type="EMBL" id="RKHG01000001">
    <property type="protein sequence ID" value="ROR55720.1"/>
    <property type="molecule type" value="Genomic_DNA"/>
</dbReference>
<dbReference type="PANTHER" id="PTHR43566">
    <property type="entry name" value="CONSERVED PROTEIN"/>
    <property type="match status" value="1"/>
</dbReference>